<proteinExistence type="inferred from homology"/>
<dbReference type="Proteomes" id="UP000188342">
    <property type="component" value="Unassembled WGS sequence"/>
</dbReference>
<feature type="binding site" evidence="6">
    <location>
        <position position="213"/>
    </location>
    <ligand>
        <name>a divalent metal cation</name>
        <dbReference type="ChEBI" id="CHEBI:60240"/>
        <label>2</label>
        <note>catalytic</note>
    </ligand>
</feature>
<dbReference type="GO" id="GO:0070006">
    <property type="term" value="F:metalloaminopeptidase activity"/>
    <property type="evidence" value="ECO:0007669"/>
    <property type="project" value="UniProtKB-UniRule"/>
</dbReference>
<evidence type="ECO:0000256" key="5">
    <source>
        <dbReference type="ARBA" id="ARBA00022801"/>
    </source>
</evidence>
<dbReference type="Pfam" id="PF00557">
    <property type="entry name" value="Peptidase_M24"/>
    <property type="match status" value="1"/>
</dbReference>
<dbReference type="SUPFAM" id="SSF55920">
    <property type="entry name" value="Creatinase/aminopeptidase"/>
    <property type="match status" value="1"/>
</dbReference>
<feature type="binding site" evidence="6">
    <location>
        <position position="187"/>
    </location>
    <ligand>
        <name>substrate</name>
    </ligand>
</feature>
<accession>A0A1R4IVF6</accession>
<dbReference type="GO" id="GO:0004239">
    <property type="term" value="F:initiator methionyl aminopeptidase activity"/>
    <property type="evidence" value="ECO:0007669"/>
    <property type="project" value="UniProtKB-UniRule"/>
</dbReference>
<dbReference type="NCBIfam" id="TIGR00500">
    <property type="entry name" value="met_pdase_I"/>
    <property type="match status" value="1"/>
</dbReference>
<reference evidence="9 10" key="1">
    <citation type="submission" date="2017-02" db="EMBL/GenBank/DDBJ databases">
        <authorList>
            <person name="Peterson S.W."/>
        </authorList>
    </citation>
    <scope>NUCLEOTIDE SEQUENCE [LARGE SCALE GENOMIC DNA]</scope>
    <source>
        <strain evidence="9 10">LSP_Lj1</strain>
    </source>
</reference>
<comment type="cofactor">
    <cofactor evidence="6">
        <name>Co(2+)</name>
        <dbReference type="ChEBI" id="CHEBI:48828"/>
    </cofactor>
    <cofactor evidence="6">
        <name>Zn(2+)</name>
        <dbReference type="ChEBI" id="CHEBI:29105"/>
    </cofactor>
    <cofactor evidence="6">
        <name>Mn(2+)</name>
        <dbReference type="ChEBI" id="CHEBI:29035"/>
    </cofactor>
    <cofactor evidence="6">
        <name>Fe(2+)</name>
        <dbReference type="ChEBI" id="CHEBI:29033"/>
    </cofactor>
    <text evidence="6">Binds 2 divalent metal cations per subunit. Has a high-affinity and a low affinity metal-binding site. The true nature of the physiological cofactor is under debate. The enzyme is active with cobalt, zinc, manganese or divalent iron ions. Most likely, methionine aminopeptidases function as mononuclear Fe(2+)-metalloproteases under physiological conditions, and the catalytically relevant metal-binding site has been assigned to the histidine-containing high-affinity site.</text>
</comment>
<dbReference type="Gene3D" id="3.90.230.10">
    <property type="entry name" value="Creatinase/methionine aminopeptidase superfamily"/>
    <property type="match status" value="1"/>
</dbReference>
<dbReference type="RefSeq" id="WP_094763896.1">
    <property type="nucleotide sequence ID" value="NZ_FUKQ01000012.1"/>
</dbReference>
<keyword evidence="3 6" id="KW-0645">Protease</keyword>
<dbReference type="GO" id="GO:0005829">
    <property type="term" value="C:cytosol"/>
    <property type="evidence" value="ECO:0007669"/>
    <property type="project" value="TreeGrafter"/>
</dbReference>
<evidence type="ECO:0000313" key="9">
    <source>
        <dbReference type="EMBL" id="SJN23871.1"/>
    </source>
</evidence>
<dbReference type="PANTHER" id="PTHR43330:SF27">
    <property type="entry name" value="METHIONINE AMINOPEPTIDASE"/>
    <property type="match status" value="1"/>
</dbReference>
<dbReference type="EC" id="3.4.11.18" evidence="6 7"/>
<evidence type="ECO:0000256" key="2">
    <source>
        <dbReference type="ARBA" id="ARBA00022438"/>
    </source>
</evidence>
<comment type="catalytic activity">
    <reaction evidence="6 7">
        <text>Release of N-terminal amino acids, preferentially methionine, from peptides and arylamides.</text>
        <dbReference type="EC" id="3.4.11.18"/>
    </reaction>
</comment>
<dbReference type="PROSITE" id="PS00680">
    <property type="entry name" value="MAP_1"/>
    <property type="match status" value="1"/>
</dbReference>
<dbReference type="InterPro" id="IPR001714">
    <property type="entry name" value="Pept_M24_MAP"/>
</dbReference>
<dbReference type="PANTHER" id="PTHR43330">
    <property type="entry name" value="METHIONINE AMINOPEPTIDASE"/>
    <property type="match status" value="1"/>
</dbReference>
<comment type="subunit">
    <text evidence="6">Monomer.</text>
</comment>
<feature type="binding site" evidence="6">
    <location>
        <position position="244"/>
    </location>
    <ligand>
        <name>a divalent metal cation</name>
        <dbReference type="ChEBI" id="CHEBI:60240"/>
        <label>1</label>
    </ligand>
</feature>
<feature type="binding site" evidence="6">
    <location>
        <position position="115"/>
    </location>
    <ligand>
        <name>a divalent metal cation</name>
        <dbReference type="ChEBI" id="CHEBI:60240"/>
        <label>2</label>
        <note>catalytic</note>
    </ligand>
</feature>
<dbReference type="GO" id="GO:0046872">
    <property type="term" value="F:metal ion binding"/>
    <property type="evidence" value="ECO:0007669"/>
    <property type="project" value="UniProtKB-UniRule"/>
</dbReference>
<feature type="binding site" evidence="6">
    <location>
        <position position="115"/>
    </location>
    <ligand>
        <name>a divalent metal cation</name>
        <dbReference type="ChEBI" id="CHEBI:60240"/>
        <label>1</label>
    </ligand>
</feature>
<organism evidence="9 10">
    <name type="scientific">Luteococcus japonicus LSP_Lj1</name>
    <dbReference type="NCBI Taxonomy" id="1255658"/>
    <lineage>
        <taxon>Bacteria</taxon>
        <taxon>Bacillati</taxon>
        <taxon>Actinomycetota</taxon>
        <taxon>Actinomycetes</taxon>
        <taxon>Propionibacteriales</taxon>
        <taxon>Propionibacteriaceae</taxon>
        <taxon>Luteococcus</taxon>
    </lineage>
</organism>
<dbReference type="HAMAP" id="MF_01974">
    <property type="entry name" value="MetAP_1"/>
    <property type="match status" value="1"/>
</dbReference>
<feature type="binding site" evidence="6">
    <location>
        <position position="180"/>
    </location>
    <ligand>
        <name>a divalent metal cation</name>
        <dbReference type="ChEBI" id="CHEBI:60240"/>
        <label>2</label>
        <note>catalytic</note>
    </ligand>
</feature>
<keyword evidence="5 6" id="KW-0378">Hydrolase</keyword>
<feature type="binding site" evidence="6">
    <location>
        <position position="104"/>
    </location>
    <ligand>
        <name>a divalent metal cation</name>
        <dbReference type="ChEBI" id="CHEBI:60240"/>
        <label>1</label>
    </ligand>
</feature>
<dbReference type="InterPro" id="IPR002467">
    <property type="entry name" value="Pept_M24A_MAP1"/>
</dbReference>
<dbReference type="OrthoDB" id="9802055at2"/>
<evidence type="ECO:0000259" key="8">
    <source>
        <dbReference type="Pfam" id="PF00557"/>
    </source>
</evidence>
<evidence type="ECO:0000256" key="1">
    <source>
        <dbReference type="ARBA" id="ARBA00002521"/>
    </source>
</evidence>
<protein>
    <recommendedName>
        <fullName evidence="6 7">Methionine aminopeptidase</fullName>
        <shortName evidence="6">MAP</shortName>
        <shortName evidence="6">MetAP</shortName>
        <ecNumber evidence="6 7">3.4.11.18</ecNumber>
    </recommendedName>
    <alternativeName>
        <fullName evidence="6">Peptidase M</fullName>
    </alternativeName>
</protein>
<dbReference type="InterPro" id="IPR000994">
    <property type="entry name" value="Pept_M24"/>
</dbReference>
<feature type="binding site" evidence="6">
    <location>
        <position position="244"/>
    </location>
    <ligand>
        <name>a divalent metal cation</name>
        <dbReference type="ChEBI" id="CHEBI:60240"/>
        <label>2</label>
        <note>catalytic</note>
    </ligand>
</feature>
<gene>
    <name evidence="6" type="primary">map</name>
    <name evidence="9" type="ORF">FM114_03990</name>
</gene>
<sequence length="279" mass="29898">MFSRGIELKKPEQIIRMRKAGLVVARILAELERHVAPGVTTGELDGLAREMLAQQGATSNFLNYGAEWGYPPYPGVACISVDEEIVHGIPGERKLVEGDIVSVDFGAILDGWHGDAARTFLVGEVDEACRQLSEHTRESMWAGIGAAHLGGRVGDISHAVEVSILSHGLDYGIVREYTGHGIGTAMHQPPDVPNFGKAGKGPKIVEGLVLAIEPMVTLGSEDAVTLEDDWTVVTNDGSWASHWENTMTVTKKGLWVLTELDGGEAELSARGLPFGPLAD</sequence>
<comment type="function">
    <text evidence="1 6">Removes the N-terminal methionine from nascent proteins. The N-terminal methionine is often cleaved when the second residue in the primary sequence is small and uncharged (Met-Ala-, Cys, Gly, Pro, Ser, Thr, or Val). Requires deformylation of the N(alpha)-formylated initiator methionine before it can be hydrolyzed.</text>
</comment>
<dbReference type="AlphaFoldDB" id="A0A1R4IVF6"/>
<name>A0A1R4IVF6_9ACTN</name>
<dbReference type="PRINTS" id="PR00599">
    <property type="entry name" value="MAPEPTIDASE"/>
</dbReference>
<evidence type="ECO:0000313" key="10">
    <source>
        <dbReference type="Proteomes" id="UP000188342"/>
    </source>
</evidence>
<dbReference type="CDD" id="cd01086">
    <property type="entry name" value="MetAP1"/>
    <property type="match status" value="1"/>
</dbReference>
<keyword evidence="2 6" id="KW-0031">Aminopeptidase</keyword>
<keyword evidence="4 6" id="KW-0479">Metal-binding</keyword>
<dbReference type="InterPro" id="IPR036005">
    <property type="entry name" value="Creatinase/aminopeptidase-like"/>
</dbReference>
<evidence type="ECO:0000256" key="4">
    <source>
        <dbReference type="ARBA" id="ARBA00022723"/>
    </source>
</evidence>
<dbReference type="STRING" id="1255658.FM114_03990"/>
<dbReference type="EMBL" id="FUKQ01000012">
    <property type="protein sequence ID" value="SJN23871.1"/>
    <property type="molecule type" value="Genomic_DNA"/>
</dbReference>
<evidence type="ECO:0000256" key="3">
    <source>
        <dbReference type="ARBA" id="ARBA00022670"/>
    </source>
</evidence>
<evidence type="ECO:0000256" key="6">
    <source>
        <dbReference type="HAMAP-Rule" id="MF_01974"/>
    </source>
</evidence>
<feature type="domain" description="Peptidase M24" evidence="8">
    <location>
        <begin position="16"/>
        <end position="232"/>
    </location>
</feature>
<keyword evidence="10" id="KW-1185">Reference proteome</keyword>
<evidence type="ECO:0000256" key="7">
    <source>
        <dbReference type="RuleBase" id="RU003653"/>
    </source>
</evidence>
<feature type="binding site" evidence="6">
    <location>
        <position position="87"/>
    </location>
    <ligand>
        <name>substrate</name>
    </ligand>
</feature>
<comment type="similarity">
    <text evidence="6">Belongs to the peptidase M24A family. Methionine aminopeptidase type 1 subfamily.</text>
</comment>
<dbReference type="GO" id="GO:0006508">
    <property type="term" value="P:proteolysis"/>
    <property type="evidence" value="ECO:0007669"/>
    <property type="project" value="UniProtKB-KW"/>
</dbReference>